<evidence type="ECO:0000313" key="2">
    <source>
        <dbReference type="Proteomes" id="UP000722625"/>
    </source>
</evidence>
<name>A0ABS5PFA1_9FLAO</name>
<dbReference type="EMBL" id="JAGYVZ010000019">
    <property type="protein sequence ID" value="MBS7232946.1"/>
    <property type="molecule type" value="Genomic_DNA"/>
</dbReference>
<organism evidence="1 2">
    <name type="scientific">Flavobacterium psychroterrae</name>
    <dbReference type="NCBI Taxonomy" id="2133767"/>
    <lineage>
        <taxon>Bacteria</taxon>
        <taxon>Pseudomonadati</taxon>
        <taxon>Bacteroidota</taxon>
        <taxon>Flavobacteriia</taxon>
        <taxon>Flavobacteriales</taxon>
        <taxon>Flavobacteriaceae</taxon>
        <taxon>Flavobacterium</taxon>
    </lineage>
</organism>
<dbReference type="Proteomes" id="UP000722625">
    <property type="component" value="Unassembled WGS sequence"/>
</dbReference>
<gene>
    <name evidence="1" type="ORF">KHA90_18150</name>
</gene>
<evidence type="ECO:0000313" key="1">
    <source>
        <dbReference type="EMBL" id="MBS7232946.1"/>
    </source>
</evidence>
<keyword evidence="2" id="KW-1185">Reference proteome</keyword>
<accession>A0ABS5PFA1</accession>
<reference evidence="1 2" key="1">
    <citation type="journal article" date="2018" name="Int. J. Syst. Evol. Microbiol.">
        <title>Flavobacterium chryseum sp. nov. and Flavobacterium psychroterrae sp. nov., novel environmental bacteria isolated from Antarctica.</title>
        <authorList>
            <person name="Kralova S."/>
            <person name="Svec P."/>
            <person name="Busse H.J."/>
            <person name="Stankova E."/>
            <person name="Vaczi P."/>
            <person name="Sedlacek I."/>
        </authorList>
    </citation>
    <scope>NUCLEOTIDE SEQUENCE [LARGE SCALE GENOMIC DNA]</scope>
    <source>
        <strain evidence="1 2">CCM 8827</strain>
    </source>
</reference>
<proteinExistence type="predicted"/>
<protein>
    <submittedName>
        <fullName evidence="1">Uncharacterized protein</fullName>
    </submittedName>
</protein>
<sequence>MVTILSSIKKPSIKDSVVLSIPNEFRIMINSSDVGYIAWRYHVDGNVLPDDVFDYQVYNKQNKSKVIHNLNFDEIPKEKFIDIIIKERNYLISKRQAERILEKYKINKSLEDLKFGDTIKLIPYQRFRIENKEIINSLKKNDDYIDFKAMRGKEENFYTSKKINW</sequence>
<comment type="caution">
    <text evidence="1">The sequence shown here is derived from an EMBL/GenBank/DDBJ whole genome shotgun (WGS) entry which is preliminary data.</text>
</comment>